<dbReference type="PROSITE" id="PS51935">
    <property type="entry name" value="NLPC_P60"/>
    <property type="match status" value="1"/>
</dbReference>
<dbReference type="InterPro" id="IPR038765">
    <property type="entry name" value="Papain-like_cys_pep_sf"/>
</dbReference>
<dbReference type="Pfam" id="PF01476">
    <property type="entry name" value="LysM"/>
    <property type="match status" value="2"/>
</dbReference>
<evidence type="ECO:0000259" key="9">
    <source>
        <dbReference type="PROSITE" id="PS51935"/>
    </source>
</evidence>
<dbReference type="SUPFAM" id="SSF54001">
    <property type="entry name" value="Cysteine proteinases"/>
    <property type="match status" value="1"/>
</dbReference>
<evidence type="ECO:0000313" key="10">
    <source>
        <dbReference type="EMBL" id="PQV63674.1"/>
    </source>
</evidence>
<dbReference type="PANTHER" id="PTHR47053:SF1">
    <property type="entry name" value="MUREIN DD-ENDOPEPTIDASE MEPH-RELATED"/>
    <property type="match status" value="1"/>
</dbReference>
<proteinExistence type="inferred from homology"/>
<reference evidence="10 11" key="1">
    <citation type="journal article" date="2018" name="Syst. Appl. Microbiol.">
        <title>Abditibacterium utsteinense sp. nov., the first cultivated member of candidate phylum FBP, isolated from ice-free Antarctic soil samples.</title>
        <authorList>
            <person name="Tahon G."/>
            <person name="Tytgat B."/>
            <person name="Lebbe L."/>
            <person name="Carlier A."/>
            <person name="Willems A."/>
        </authorList>
    </citation>
    <scope>NUCLEOTIDE SEQUENCE [LARGE SCALE GENOMIC DNA]</scope>
    <source>
        <strain evidence="10 11">LMG 29911</strain>
    </source>
</reference>
<evidence type="ECO:0000313" key="11">
    <source>
        <dbReference type="Proteomes" id="UP000237684"/>
    </source>
</evidence>
<evidence type="ECO:0000256" key="3">
    <source>
        <dbReference type="ARBA" id="ARBA00022729"/>
    </source>
</evidence>
<gene>
    <name evidence="10" type="ORF">B1R32_10913</name>
</gene>
<dbReference type="AlphaFoldDB" id="A0A2S8SS81"/>
<comment type="similarity">
    <text evidence="1">Belongs to the peptidase C40 family.</text>
</comment>
<dbReference type="GO" id="GO:0008234">
    <property type="term" value="F:cysteine-type peptidase activity"/>
    <property type="evidence" value="ECO:0007669"/>
    <property type="project" value="UniProtKB-KW"/>
</dbReference>
<dbReference type="Proteomes" id="UP000237684">
    <property type="component" value="Unassembled WGS sequence"/>
</dbReference>
<keyword evidence="11" id="KW-1185">Reference proteome</keyword>
<feature type="chain" id="PRO_5015628861" evidence="7">
    <location>
        <begin position="34"/>
        <end position="530"/>
    </location>
</feature>
<dbReference type="GO" id="GO:0006508">
    <property type="term" value="P:proteolysis"/>
    <property type="evidence" value="ECO:0007669"/>
    <property type="project" value="UniProtKB-KW"/>
</dbReference>
<evidence type="ECO:0000256" key="6">
    <source>
        <dbReference type="ARBA" id="ARBA00022807"/>
    </source>
</evidence>
<dbReference type="SUPFAM" id="SSF54106">
    <property type="entry name" value="LysM domain"/>
    <property type="match status" value="1"/>
</dbReference>
<dbReference type="InterPro" id="IPR051202">
    <property type="entry name" value="Peptidase_C40"/>
</dbReference>
<keyword evidence="6" id="KW-0788">Thiol protease</keyword>
<dbReference type="Pfam" id="PF00877">
    <property type="entry name" value="NLPC_P60"/>
    <property type="match status" value="1"/>
</dbReference>
<dbReference type="SMART" id="SM00257">
    <property type="entry name" value="LysM"/>
    <property type="match status" value="2"/>
</dbReference>
<dbReference type="InterPro" id="IPR000064">
    <property type="entry name" value="NLP_P60_dom"/>
</dbReference>
<protein>
    <submittedName>
        <fullName evidence="10">Cell wall-associated hydrolase, NlpC family</fullName>
    </submittedName>
</protein>
<evidence type="ECO:0000259" key="8">
    <source>
        <dbReference type="PROSITE" id="PS51782"/>
    </source>
</evidence>
<sequence>MPFVRSAVRFASPSTVRLNVALCGVLLPLLAPATQKIAHADVYHAVSNGDTLSSVAAKYHVSTDQLRAANSLKEPDYAPLGAMLLRVPTSDKTTTSTSNALVSLSGGFGPSSFAPSSASFRTPVFPSGVVGKTMSETVRAGDSWESIAARYRAMGNDVSVDELRRRNGWIELPDAGQNVIVPLGQVAYSAPKSVARATFAASAQTSPTAQRIASTRLARGNARAPRTLDGGVLASGEINLPVVKDNSPQQAPIFGASAISISSPPRRGSALGSRGGYGQLARTAQGGQVRVLGGNEEADAPPASSTARIATNQSANRVNSLARVAKVSSNGARIRRLPQASAVTLYKCAVGTQLAVLRKNGLWSAVLMSDRSTGWLPSKYLSVTSQTVDVSAQIVSNDPGGSISKFGNNYAGENPMVANALTWMGTRYVYGGTTRRGIDCSSLVQHAFASCGTRLPRTAAQQAKVGSAVLPANLKSGDRLYFSASGTRIDHTGLYMGDGLFVHASGSGRAVMVSNLFTPRNWNIFVGARR</sequence>
<feature type="domain" description="NlpC/P60" evidence="9">
    <location>
        <begin position="410"/>
        <end position="530"/>
    </location>
</feature>
<evidence type="ECO:0000256" key="1">
    <source>
        <dbReference type="ARBA" id="ARBA00007074"/>
    </source>
</evidence>
<evidence type="ECO:0000256" key="5">
    <source>
        <dbReference type="ARBA" id="ARBA00022801"/>
    </source>
</evidence>
<dbReference type="InParanoid" id="A0A2S8SS81"/>
<accession>A0A2S8SS81</accession>
<dbReference type="Gene3D" id="3.10.350.10">
    <property type="entry name" value="LysM domain"/>
    <property type="match status" value="2"/>
</dbReference>
<evidence type="ECO:0000256" key="2">
    <source>
        <dbReference type="ARBA" id="ARBA00022670"/>
    </source>
</evidence>
<keyword evidence="2" id="KW-0645">Protease</keyword>
<keyword evidence="4" id="KW-0677">Repeat</keyword>
<dbReference type="InterPro" id="IPR018392">
    <property type="entry name" value="LysM"/>
</dbReference>
<name>A0A2S8SS81_9BACT</name>
<dbReference type="PANTHER" id="PTHR47053">
    <property type="entry name" value="MUREIN DD-ENDOPEPTIDASE MEPH-RELATED"/>
    <property type="match status" value="1"/>
</dbReference>
<keyword evidence="5 10" id="KW-0378">Hydrolase</keyword>
<feature type="signal peptide" evidence="7">
    <location>
        <begin position="1"/>
        <end position="33"/>
    </location>
</feature>
<dbReference type="CDD" id="cd00118">
    <property type="entry name" value="LysM"/>
    <property type="match status" value="2"/>
</dbReference>
<evidence type="ECO:0000256" key="7">
    <source>
        <dbReference type="SAM" id="SignalP"/>
    </source>
</evidence>
<dbReference type="Gene3D" id="3.90.1720.10">
    <property type="entry name" value="endopeptidase domain like (from Nostoc punctiforme)"/>
    <property type="match status" value="1"/>
</dbReference>
<evidence type="ECO:0000256" key="4">
    <source>
        <dbReference type="ARBA" id="ARBA00022737"/>
    </source>
</evidence>
<keyword evidence="3 7" id="KW-0732">Signal</keyword>
<comment type="caution">
    <text evidence="10">The sequence shown here is derived from an EMBL/GenBank/DDBJ whole genome shotgun (WGS) entry which is preliminary data.</text>
</comment>
<feature type="domain" description="LysM" evidence="8">
    <location>
        <begin position="42"/>
        <end position="86"/>
    </location>
</feature>
<dbReference type="PROSITE" id="PS51782">
    <property type="entry name" value="LYSM"/>
    <property type="match status" value="1"/>
</dbReference>
<dbReference type="EMBL" id="NIGF01000009">
    <property type="protein sequence ID" value="PQV63674.1"/>
    <property type="molecule type" value="Genomic_DNA"/>
</dbReference>
<organism evidence="10 11">
    <name type="scientific">Abditibacterium utsteinense</name>
    <dbReference type="NCBI Taxonomy" id="1960156"/>
    <lineage>
        <taxon>Bacteria</taxon>
        <taxon>Pseudomonadati</taxon>
        <taxon>Abditibacteriota</taxon>
        <taxon>Abditibacteriia</taxon>
        <taxon>Abditibacteriales</taxon>
        <taxon>Abditibacteriaceae</taxon>
        <taxon>Abditibacterium</taxon>
    </lineage>
</organism>
<dbReference type="InterPro" id="IPR036779">
    <property type="entry name" value="LysM_dom_sf"/>
</dbReference>
<dbReference type="Gene3D" id="2.30.30.40">
    <property type="entry name" value="SH3 Domains"/>
    <property type="match status" value="1"/>
</dbReference>